<dbReference type="Gene3D" id="2.130.10.10">
    <property type="entry name" value="YVTN repeat-like/Quinoprotein amine dehydrogenase"/>
    <property type="match status" value="2"/>
</dbReference>
<dbReference type="RefSeq" id="WP_132113913.1">
    <property type="nucleotide sequence ID" value="NZ_SLWS01000002.1"/>
</dbReference>
<dbReference type="Pfam" id="PF20703">
    <property type="entry name" value="nSTAND1"/>
    <property type="match status" value="1"/>
</dbReference>
<evidence type="ECO:0000313" key="3">
    <source>
        <dbReference type="Proteomes" id="UP000295680"/>
    </source>
</evidence>
<protein>
    <submittedName>
        <fullName evidence="2">Helix-turn-helix protein</fullName>
    </submittedName>
</protein>
<dbReference type="InterPro" id="IPR001387">
    <property type="entry name" value="Cro/C1-type_HTH"/>
</dbReference>
<dbReference type="PANTHER" id="PTHR19879">
    <property type="entry name" value="TRANSCRIPTION INITIATION FACTOR TFIID"/>
    <property type="match status" value="1"/>
</dbReference>
<keyword evidence="3" id="KW-1185">Reference proteome</keyword>
<comment type="caution">
    <text evidence="2">The sequence shown here is derived from an EMBL/GenBank/DDBJ whole genome shotgun (WGS) entry which is preliminary data.</text>
</comment>
<dbReference type="EMBL" id="SLWS01000002">
    <property type="protein sequence ID" value="TCO62273.1"/>
    <property type="molecule type" value="Genomic_DNA"/>
</dbReference>
<proteinExistence type="predicted"/>
<sequence length="915" mass="99111">MARPERPLDPTTDDLQKFASELRELRQKAGSPGYRQLAKSAHYSVATLADAAGGRKLPSLAVTLAYVRACGGDDRQWEAKWRSLAVEQPPARSAPPEEAPYVGLASFQREDANRFFGRERLVAEVVGRIQDRRFVAVFGPSGSGKSSLLRAGVVPAMANWPVVLFTPGAHPLAELAAQVSGTDLLIVVDQFEEVFTHCADAEERAQFIAALVVAGRDGGSRTRVVLGIRADFYGHCTEHPELVEALRDGQAMVGPMDADELQAAVTLPAVGAGLRVETALVSRIVSEMIGRPGALPLMSHALVETWRRRRGTTLTLAGYQAAGGVEGALTQTAERVYTGLDGEQQRMAREIFVRLTALGDGTEDTRRRVQRTELDGADPATQFVLDAMAQARLITLAEDSVQIAHEALIRCWPRLHDWLTEDRDTLHVHRQLTDAARLWESLDRDPGALYRGTRLATARMRCRQAVLTPNEQRFLDASIAARDHELRAGRRRVRRLRTLVACLAVVVCVAVTSAVTAVSQGQAAQDQRQIAISRQLATKATTMAMAQPVEAALVAVEAFRQAPTVEARSILLSLQTALGNNDSPRIVVPFKDAVFSPDGRVFATVDANRGMTLWEASSGREIVVIRDDVYLWRFSADGRVLVTAAVGDSGRVTVRDTATGSVINSFTIGEPVVWATLSADGRTLAVNSQPVGKVALWDVFAGHQIAEFTDPSDTFGEMAFGPDGRTLAMTSVGRSGVGCCQVTLRDVGTGREIPTFTVPTSFIADMVFSPDGRTLLTSGQQSLYPTSPVEFWNVHTGREIATANAGHIASGAFSPDGRTVATVYQDRPQRAAGLVRLWNADNGQEVATITGYSGRVIAVAFAQDGTLAAAFDNGLIQRLDLNVDNVTASLCDRIHVTKDLWDRYLPDLPFQPTCH</sequence>
<name>A0A4R2JPZ9_9PSEU</name>
<dbReference type="InterPro" id="IPR027417">
    <property type="entry name" value="P-loop_NTPase"/>
</dbReference>
<feature type="domain" description="HTH cro/C1-type" evidence="1">
    <location>
        <begin position="21"/>
        <end position="77"/>
    </location>
</feature>
<dbReference type="InterPro" id="IPR001680">
    <property type="entry name" value="WD40_rpt"/>
</dbReference>
<evidence type="ECO:0000313" key="2">
    <source>
        <dbReference type="EMBL" id="TCO62273.1"/>
    </source>
</evidence>
<dbReference type="Proteomes" id="UP000295680">
    <property type="component" value="Unassembled WGS sequence"/>
</dbReference>
<organism evidence="2 3">
    <name type="scientific">Actinocrispum wychmicini</name>
    <dbReference type="NCBI Taxonomy" id="1213861"/>
    <lineage>
        <taxon>Bacteria</taxon>
        <taxon>Bacillati</taxon>
        <taxon>Actinomycetota</taxon>
        <taxon>Actinomycetes</taxon>
        <taxon>Pseudonocardiales</taxon>
        <taxon>Pseudonocardiaceae</taxon>
        <taxon>Actinocrispum</taxon>
    </lineage>
</organism>
<dbReference type="Gene3D" id="3.40.50.300">
    <property type="entry name" value="P-loop containing nucleotide triphosphate hydrolases"/>
    <property type="match status" value="1"/>
</dbReference>
<dbReference type="PANTHER" id="PTHR19879:SF9">
    <property type="entry name" value="TRANSCRIPTION INITIATION FACTOR TFIID SUBUNIT 5"/>
    <property type="match status" value="1"/>
</dbReference>
<dbReference type="AlphaFoldDB" id="A0A4R2JPZ9"/>
<dbReference type="SUPFAM" id="SSF50998">
    <property type="entry name" value="Quinoprotein alcohol dehydrogenase-like"/>
    <property type="match status" value="1"/>
</dbReference>
<dbReference type="InterPro" id="IPR049052">
    <property type="entry name" value="nSTAND1"/>
</dbReference>
<reference evidence="2 3" key="1">
    <citation type="submission" date="2019-03" db="EMBL/GenBank/DDBJ databases">
        <title>Genomic Encyclopedia of Type Strains, Phase IV (KMG-IV): sequencing the most valuable type-strain genomes for metagenomic binning, comparative biology and taxonomic classification.</title>
        <authorList>
            <person name="Goeker M."/>
        </authorList>
    </citation>
    <scope>NUCLEOTIDE SEQUENCE [LARGE SCALE GENOMIC DNA]</scope>
    <source>
        <strain evidence="2 3">DSM 45934</strain>
    </source>
</reference>
<gene>
    <name evidence="2" type="ORF">EV192_102410</name>
</gene>
<dbReference type="InterPro" id="IPR011047">
    <property type="entry name" value="Quinoprotein_ADH-like_sf"/>
</dbReference>
<dbReference type="SMART" id="SM00320">
    <property type="entry name" value="WD40"/>
    <property type="match status" value="5"/>
</dbReference>
<dbReference type="OrthoDB" id="192618at2"/>
<dbReference type="SMART" id="SM00530">
    <property type="entry name" value="HTH_XRE"/>
    <property type="match status" value="1"/>
</dbReference>
<dbReference type="InterPro" id="IPR015943">
    <property type="entry name" value="WD40/YVTN_repeat-like_dom_sf"/>
</dbReference>
<dbReference type="SUPFAM" id="SSF52540">
    <property type="entry name" value="P-loop containing nucleoside triphosphate hydrolases"/>
    <property type="match status" value="2"/>
</dbReference>
<accession>A0A4R2JPZ9</accession>
<evidence type="ECO:0000259" key="1">
    <source>
        <dbReference type="SMART" id="SM00530"/>
    </source>
</evidence>